<dbReference type="Gene3D" id="1.10.10.60">
    <property type="entry name" value="Homeodomain-like"/>
    <property type="match status" value="1"/>
</dbReference>
<dbReference type="PROSITE" id="PS00041">
    <property type="entry name" value="HTH_ARAC_FAMILY_1"/>
    <property type="match status" value="1"/>
</dbReference>
<dbReference type="Proteomes" id="UP000663090">
    <property type="component" value="Chromosome"/>
</dbReference>
<gene>
    <name evidence="5" type="ORF">JY572_31895</name>
</gene>
<dbReference type="SUPFAM" id="SSF46689">
    <property type="entry name" value="Homeodomain-like"/>
    <property type="match status" value="1"/>
</dbReference>
<dbReference type="RefSeq" id="WP_206714626.1">
    <property type="nucleotide sequence ID" value="NZ_CP071091.1"/>
</dbReference>
<evidence type="ECO:0000313" key="5">
    <source>
        <dbReference type="EMBL" id="QSQ12917.1"/>
    </source>
</evidence>
<evidence type="ECO:0000256" key="1">
    <source>
        <dbReference type="ARBA" id="ARBA00023015"/>
    </source>
</evidence>
<proteinExistence type="predicted"/>
<reference evidence="5 6" key="1">
    <citation type="submission" date="2021-02" db="EMBL/GenBank/DDBJ databases">
        <title>De Novo genome assembly of isolated myxobacteria.</title>
        <authorList>
            <person name="Stevens D.C."/>
        </authorList>
    </citation>
    <scope>NUCLEOTIDE SEQUENCE [LARGE SCALE GENOMIC DNA]</scope>
    <source>
        <strain evidence="5 6">SCHIC003</strain>
    </source>
</reference>
<evidence type="ECO:0000256" key="3">
    <source>
        <dbReference type="ARBA" id="ARBA00023163"/>
    </source>
</evidence>
<feature type="domain" description="HTH araC/xylS-type" evidence="4">
    <location>
        <begin position="163"/>
        <end position="261"/>
    </location>
</feature>
<dbReference type="SMART" id="SM00342">
    <property type="entry name" value="HTH_ARAC"/>
    <property type="match status" value="1"/>
</dbReference>
<dbReference type="InterPro" id="IPR018062">
    <property type="entry name" value="HTH_AraC-typ_CS"/>
</dbReference>
<protein>
    <submittedName>
        <fullName evidence="5">Helix-turn-helix transcriptional regulator</fullName>
    </submittedName>
</protein>
<keyword evidence="1" id="KW-0805">Transcription regulation</keyword>
<keyword evidence="2" id="KW-0238">DNA-binding</keyword>
<evidence type="ECO:0000259" key="4">
    <source>
        <dbReference type="PROSITE" id="PS01124"/>
    </source>
</evidence>
<dbReference type="InterPro" id="IPR009057">
    <property type="entry name" value="Homeodomain-like_sf"/>
</dbReference>
<keyword evidence="6" id="KW-1185">Reference proteome</keyword>
<dbReference type="Pfam" id="PF12833">
    <property type="entry name" value="HTH_18"/>
    <property type="match status" value="1"/>
</dbReference>
<dbReference type="PROSITE" id="PS01124">
    <property type="entry name" value="HTH_ARAC_FAMILY_2"/>
    <property type="match status" value="1"/>
</dbReference>
<organism evidence="5 6">
    <name type="scientific">Myxococcus landrumensis</name>
    <dbReference type="NCBI Taxonomy" id="2813577"/>
    <lineage>
        <taxon>Bacteria</taxon>
        <taxon>Pseudomonadati</taxon>
        <taxon>Myxococcota</taxon>
        <taxon>Myxococcia</taxon>
        <taxon>Myxococcales</taxon>
        <taxon>Cystobacterineae</taxon>
        <taxon>Myxococcaceae</taxon>
        <taxon>Myxococcus</taxon>
    </lineage>
</organism>
<evidence type="ECO:0000256" key="2">
    <source>
        <dbReference type="ARBA" id="ARBA00023125"/>
    </source>
</evidence>
<accession>A0ABX7N2G5</accession>
<keyword evidence="3" id="KW-0804">Transcription</keyword>
<dbReference type="InterPro" id="IPR018060">
    <property type="entry name" value="HTH_AraC"/>
</dbReference>
<dbReference type="InterPro" id="IPR050204">
    <property type="entry name" value="AraC_XylS_family_regulators"/>
</dbReference>
<name>A0ABX7N2G5_9BACT</name>
<evidence type="ECO:0000313" key="6">
    <source>
        <dbReference type="Proteomes" id="UP000663090"/>
    </source>
</evidence>
<dbReference type="PANTHER" id="PTHR46796">
    <property type="entry name" value="HTH-TYPE TRANSCRIPTIONAL ACTIVATOR RHAS-RELATED"/>
    <property type="match status" value="1"/>
</dbReference>
<sequence>MLLARPTDLAPRAPWPDMPLVVWPAALALWGPGEMSSKHAHHAMHLMFRREGTLSVRVGSAKTDTRAAGVLVGPDVSHTLDARGGEVLLLFVEPESQDGVRLRASLTGELRLFDEAERDALLASLPREGPLPHAAMGPWMESTLAALAGAPQATPAPMHPRVRRLLRHLRAEPAPEDTSLESLSQVAGLSSGRLMHVFTESTGVPLRPYLLWLKLQRAAGAIAAGRSLGEAAHAAGFSDAAHLTRTFQRMFGTAPSLLQRRSQFVQAQARPSEAS</sequence>
<dbReference type="EMBL" id="CP071091">
    <property type="protein sequence ID" value="QSQ12917.1"/>
    <property type="molecule type" value="Genomic_DNA"/>
</dbReference>